<evidence type="ECO:0000256" key="1">
    <source>
        <dbReference type="SAM" id="MobiDB-lite"/>
    </source>
</evidence>
<feature type="compositionally biased region" description="Basic and acidic residues" evidence="1">
    <location>
        <begin position="42"/>
        <end position="51"/>
    </location>
</feature>
<protein>
    <submittedName>
        <fullName evidence="2">Uncharacterized protein</fullName>
    </submittedName>
</protein>
<reference evidence="2 3" key="1">
    <citation type="submission" date="2020-10" db="EMBL/GenBank/DDBJ databases">
        <title>Wide distribution of Phycisphaera-like planctomycetes from WD2101 soil group in peatlands and genome analysis of the first cultivated representative.</title>
        <authorList>
            <person name="Dedysh S.N."/>
            <person name="Beletsky A.V."/>
            <person name="Ivanova A."/>
            <person name="Kulichevskaya I.S."/>
            <person name="Suzina N.E."/>
            <person name="Philippov D.A."/>
            <person name="Rakitin A.L."/>
            <person name="Mardanov A.V."/>
            <person name="Ravin N.V."/>
        </authorList>
    </citation>
    <scope>NUCLEOTIDE SEQUENCE [LARGE SCALE GENOMIC DNA]</scope>
    <source>
        <strain evidence="2 3">M1803</strain>
    </source>
</reference>
<name>A0A7M2X083_9BACT</name>
<evidence type="ECO:0000313" key="2">
    <source>
        <dbReference type="EMBL" id="QOV91168.1"/>
    </source>
</evidence>
<dbReference type="KEGG" id="hbs:IPV69_07360"/>
<proteinExistence type="predicted"/>
<feature type="region of interest" description="Disordered" evidence="1">
    <location>
        <begin position="37"/>
        <end position="72"/>
    </location>
</feature>
<accession>A0A7M2X083</accession>
<sequence length="327" mass="33799">MQVVDLGLNASDGVVTDTPADLGVGVDVGGAVAASVNSRAAEAPRHSRAEQSRINGAKSCGPTSDAGKSVASQNAWNHGLRARGQLLPDEDPAVFDAFVASYRDDLGAVGPCQAMLAERVAEMAWKLQRMPVVRSAVLCSRRDKQCAADGGFGGMDTLGDIVSELRQADVNGGIVLLLQRYECQVERSMQAALRELRILQGGSRGAAARAPELLGDSTPGVTLATETAIATEPVSATPTAPATSQTDEAAAAVVDESRVRSAESKGVATATVVSPVAPTTGSATFHPDDLVPADVCSRVRSAEGLRGRVAPVQCDHYGRGRSASRRG</sequence>
<dbReference type="EMBL" id="CP063458">
    <property type="protein sequence ID" value="QOV91168.1"/>
    <property type="molecule type" value="Genomic_DNA"/>
</dbReference>
<evidence type="ECO:0000313" key="3">
    <source>
        <dbReference type="Proteomes" id="UP000593765"/>
    </source>
</evidence>
<keyword evidence="3" id="KW-1185">Reference proteome</keyword>
<dbReference type="Proteomes" id="UP000593765">
    <property type="component" value="Chromosome"/>
</dbReference>
<gene>
    <name evidence="2" type="ORF">IPV69_07360</name>
</gene>
<dbReference type="RefSeq" id="WP_206294320.1">
    <property type="nucleotide sequence ID" value="NZ_CP063458.1"/>
</dbReference>
<organism evidence="2 3">
    <name type="scientific">Humisphaera borealis</name>
    <dbReference type="NCBI Taxonomy" id="2807512"/>
    <lineage>
        <taxon>Bacteria</taxon>
        <taxon>Pseudomonadati</taxon>
        <taxon>Planctomycetota</taxon>
        <taxon>Phycisphaerae</taxon>
        <taxon>Tepidisphaerales</taxon>
        <taxon>Tepidisphaeraceae</taxon>
        <taxon>Humisphaera</taxon>
    </lineage>
</organism>
<dbReference type="AlphaFoldDB" id="A0A7M2X083"/>